<evidence type="ECO:0000259" key="7">
    <source>
        <dbReference type="PROSITE" id="PS50888"/>
    </source>
</evidence>
<feature type="region of interest" description="Disordered" evidence="6">
    <location>
        <begin position="375"/>
        <end position="407"/>
    </location>
</feature>
<dbReference type="GO" id="GO:0005634">
    <property type="term" value="C:nucleus"/>
    <property type="evidence" value="ECO:0007669"/>
    <property type="project" value="UniProtKB-SubCell"/>
</dbReference>
<protein>
    <recommendedName>
        <fullName evidence="7">BHLH domain-containing protein</fullName>
    </recommendedName>
</protein>
<dbReference type="GO" id="GO:0048766">
    <property type="term" value="P:root hair initiation"/>
    <property type="evidence" value="ECO:0007669"/>
    <property type="project" value="UniProtKB-ARBA"/>
</dbReference>
<keyword evidence="4" id="KW-0804">Transcription</keyword>
<evidence type="ECO:0000256" key="4">
    <source>
        <dbReference type="ARBA" id="ARBA00023163"/>
    </source>
</evidence>
<dbReference type="InterPro" id="IPR045843">
    <property type="entry name" value="IND-like"/>
</dbReference>
<dbReference type="SUPFAM" id="SSF47459">
    <property type="entry name" value="HLH, helix-loop-helix DNA-binding domain"/>
    <property type="match status" value="1"/>
</dbReference>
<evidence type="ECO:0000313" key="8">
    <source>
        <dbReference type="EMBL" id="KAH7445526.1"/>
    </source>
</evidence>
<organism evidence="8 9">
    <name type="scientific">Ceratopteris richardii</name>
    <name type="common">Triangle waterfern</name>
    <dbReference type="NCBI Taxonomy" id="49495"/>
    <lineage>
        <taxon>Eukaryota</taxon>
        <taxon>Viridiplantae</taxon>
        <taxon>Streptophyta</taxon>
        <taxon>Embryophyta</taxon>
        <taxon>Tracheophyta</taxon>
        <taxon>Polypodiopsida</taxon>
        <taxon>Polypodiidae</taxon>
        <taxon>Polypodiales</taxon>
        <taxon>Pteridineae</taxon>
        <taxon>Pteridaceae</taxon>
        <taxon>Parkerioideae</taxon>
        <taxon>Ceratopteris</taxon>
    </lineage>
</organism>
<dbReference type="InterPro" id="IPR011598">
    <property type="entry name" value="bHLH_dom"/>
</dbReference>
<dbReference type="CDD" id="cd11454">
    <property type="entry name" value="bHLH_AtIND_like"/>
    <property type="match status" value="1"/>
</dbReference>
<dbReference type="GO" id="GO:0003677">
    <property type="term" value="F:DNA binding"/>
    <property type="evidence" value="ECO:0007669"/>
    <property type="project" value="UniProtKB-KW"/>
</dbReference>
<proteinExistence type="predicted"/>
<feature type="compositionally biased region" description="Low complexity" evidence="6">
    <location>
        <begin position="482"/>
        <end position="493"/>
    </location>
</feature>
<evidence type="ECO:0000313" key="9">
    <source>
        <dbReference type="Proteomes" id="UP000825935"/>
    </source>
</evidence>
<evidence type="ECO:0000256" key="6">
    <source>
        <dbReference type="SAM" id="MobiDB-lite"/>
    </source>
</evidence>
<dbReference type="EMBL" id="CM035406">
    <property type="protein sequence ID" value="KAH7445526.1"/>
    <property type="molecule type" value="Genomic_DNA"/>
</dbReference>
<evidence type="ECO:0000256" key="5">
    <source>
        <dbReference type="ARBA" id="ARBA00023242"/>
    </source>
</evidence>
<comment type="subcellular location">
    <subcellularLocation>
        <location evidence="1">Nucleus</location>
    </subcellularLocation>
</comment>
<feature type="domain" description="BHLH" evidence="7">
    <location>
        <begin position="487"/>
        <end position="536"/>
    </location>
</feature>
<keyword evidence="2" id="KW-0805">Transcription regulation</keyword>
<sequence length="574" mass="62866">MCQANPLRMETNGLDCSHEEDHSTAADPSSVHVTGTCTDMTEVSLVVASSDVSGLSFCSSGSSSQNLSIFDSKRKTHIPESGTAIDDGHVDLIETFHQGLETTDSNLSSSELLLSIKPSVPLANALSPLLAEANLPSGNTGESFSNISPSPSCILPRRSQLTNASCDHISSSLDFPEVLHPCKSLSYRVPTLPSNLSDQKVEALLHSFPECSPFGGTFSRVADHVDIDTASNPSLITLDDSMPRTTEHLFNEPSNEQEEPNWYSFLQVNEDGSHCSEAHSNVDLIESAQYQGHCMPDNVFTPFVMSDLRHESNELVYRQKELISACEQSEGYAHPQIAHDQNITNARNCHNMIQTPQRNWISNENHILEAVSRSISSNKRSSPDGIGPWPYPEVSAGQLPPRKTKRCPVSLSSLPMTAPHESMAYSHGIKTPAWNSEDESTVMPSLNDAKAALTWIPAPQKNKCAGYSQRQHQRLRSESRSSSRPSVCSDPQSIAARHRRERISERLKILQQLVPNGSKVDLVTMLEKAISYVKSLQLQIEILSTDEYWPTPLPNKLCLGNIATITGLAASTTS</sequence>
<evidence type="ECO:0000256" key="3">
    <source>
        <dbReference type="ARBA" id="ARBA00023125"/>
    </source>
</evidence>
<accession>A0A8T2VI74</accession>
<dbReference type="GO" id="GO:0046983">
    <property type="term" value="F:protein dimerization activity"/>
    <property type="evidence" value="ECO:0007669"/>
    <property type="project" value="InterPro"/>
</dbReference>
<dbReference type="FunFam" id="4.10.280.10:FF:000046">
    <property type="entry name" value="Transcription factor bHLH83"/>
    <property type="match status" value="1"/>
</dbReference>
<dbReference type="SMART" id="SM00353">
    <property type="entry name" value="HLH"/>
    <property type="match status" value="1"/>
</dbReference>
<keyword evidence="9" id="KW-1185">Reference proteome</keyword>
<comment type="caution">
    <text evidence="8">The sequence shown here is derived from an EMBL/GenBank/DDBJ whole genome shotgun (WGS) entry which is preliminary data.</text>
</comment>
<reference evidence="8" key="1">
    <citation type="submission" date="2021-08" db="EMBL/GenBank/DDBJ databases">
        <title>WGS assembly of Ceratopteris richardii.</title>
        <authorList>
            <person name="Marchant D.B."/>
            <person name="Chen G."/>
            <person name="Jenkins J."/>
            <person name="Shu S."/>
            <person name="Leebens-Mack J."/>
            <person name="Grimwood J."/>
            <person name="Schmutz J."/>
            <person name="Soltis P."/>
            <person name="Soltis D."/>
            <person name="Chen Z.-H."/>
        </authorList>
    </citation>
    <scope>NUCLEOTIDE SEQUENCE</scope>
    <source>
        <strain evidence="8">Whitten #5841</strain>
        <tissue evidence="8">Leaf</tissue>
    </source>
</reference>
<dbReference type="OrthoDB" id="687495at2759"/>
<dbReference type="GO" id="GO:0003700">
    <property type="term" value="F:DNA-binding transcription factor activity"/>
    <property type="evidence" value="ECO:0007669"/>
    <property type="project" value="InterPro"/>
</dbReference>
<evidence type="ECO:0000256" key="1">
    <source>
        <dbReference type="ARBA" id="ARBA00004123"/>
    </source>
</evidence>
<gene>
    <name evidence="8" type="ORF">KP509_01G013400</name>
</gene>
<feature type="region of interest" description="Disordered" evidence="6">
    <location>
        <begin position="466"/>
        <end position="495"/>
    </location>
</feature>
<keyword evidence="5" id="KW-0539">Nucleus</keyword>
<dbReference type="Gene3D" id="4.10.280.10">
    <property type="entry name" value="Helix-loop-helix DNA-binding domain"/>
    <property type="match status" value="1"/>
</dbReference>
<dbReference type="PANTHER" id="PTHR45914">
    <property type="entry name" value="TRANSCRIPTION FACTOR HEC3-RELATED"/>
    <property type="match status" value="1"/>
</dbReference>
<keyword evidence="3" id="KW-0238">DNA-binding</keyword>
<name>A0A8T2VI74_CERRI</name>
<evidence type="ECO:0000256" key="2">
    <source>
        <dbReference type="ARBA" id="ARBA00023015"/>
    </source>
</evidence>
<dbReference type="Pfam" id="PF00010">
    <property type="entry name" value="HLH"/>
    <property type="match status" value="1"/>
</dbReference>
<dbReference type="Proteomes" id="UP000825935">
    <property type="component" value="Chromosome 1"/>
</dbReference>
<dbReference type="InterPro" id="IPR036638">
    <property type="entry name" value="HLH_DNA-bd_sf"/>
</dbReference>
<dbReference type="AlphaFoldDB" id="A0A8T2VI74"/>
<dbReference type="PROSITE" id="PS50888">
    <property type="entry name" value="BHLH"/>
    <property type="match status" value="1"/>
</dbReference>
<dbReference type="PANTHER" id="PTHR45914:SF59">
    <property type="entry name" value="TRANSCRIPTION FACTOR BHLH83-LIKE"/>
    <property type="match status" value="1"/>
</dbReference>